<feature type="repeat" description="ANK" evidence="3">
    <location>
        <begin position="44"/>
        <end position="76"/>
    </location>
</feature>
<organism evidence="4 5">
    <name type="scientific">Marinobacterium stanieri</name>
    <dbReference type="NCBI Taxonomy" id="49186"/>
    <lineage>
        <taxon>Bacteria</taxon>
        <taxon>Pseudomonadati</taxon>
        <taxon>Pseudomonadota</taxon>
        <taxon>Gammaproteobacteria</taxon>
        <taxon>Oceanospirillales</taxon>
        <taxon>Oceanospirillaceae</taxon>
        <taxon>Marinobacterium</taxon>
    </lineage>
</organism>
<protein>
    <submittedName>
        <fullName evidence="4">Ankyrin repeat-containing protein</fullName>
    </submittedName>
</protein>
<gene>
    <name evidence="4" type="ORF">SAMN05421647_103102</name>
</gene>
<dbReference type="InterPro" id="IPR051637">
    <property type="entry name" value="Ank_repeat_dom-contain_49"/>
</dbReference>
<dbReference type="AlphaFoldDB" id="A0A1N6R446"/>
<keyword evidence="5" id="KW-1185">Reference proteome</keyword>
<dbReference type="InterPro" id="IPR036770">
    <property type="entry name" value="Ankyrin_rpt-contain_sf"/>
</dbReference>
<dbReference type="InterPro" id="IPR002110">
    <property type="entry name" value="Ankyrin_rpt"/>
</dbReference>
<accession>A0A1N6R446</accession>
<dbReference type="STRING" id="49186.SAMN05421647_103102"/>
<dbReference type="PANTHER" id="PTHR24180">
    <property type="entry name" value="CYCLIN-DEPENDENT KINASE INHIBITOR 2C-RELATED"/>
    <property type="match status" value="1"/>
</dbReference>
<evidence type="ECO:0000313" key="5">
    <source>
        <dbReference type="Proteomes" id="UP000186895"/>
    </source>
</evidence>
<feature type="repeat" description="ANK" evidence="3">
    <location>
        <begin position="5"/>
        <end position="33"/>
    </location>
</feature>
<keyword evidence="2 3" id="KW-0040">ANK repeat</keyword>
<name>A0A1N6R446_9GAMM</name>
<sequence length="201" mass="22112">MANLKGLTPVHNAAKWSSNETLSILLKAGGNPNPSLHGCLKEKIYNTPLLIAAANKNINGIKLLLKYNADFNHENKNGYNVFEVLLIGEIPLNSIIEAIDEIPSEERKKNALSLLLFNTATTMKNDYLIKLLSLGVDPNFIYKDDVKFNTPLLVAAISNNIEAAKALISHGADINYKNSKGYSLEIIVSEGHSQELSHIFK</sequence>
<evidence type="ECO:0000256" key="1">
    <source>
        <dbReference type="ARBA" id="ARBA00022737"/>
    </source>
</evidence>
<dbReference type="Pfam" id="PF00023">
    <property type="entry name" value="Ank"/>
    <property type="match status" value="1"/>
</dbReference>
<reference evidence="5" key="1">
    <citation type="submission" date="2017-01" db="EMBL/GenBank/DDBJ databases">
        <authorList>
            <person name="Varghese N."/>
            <person name="Submissions S."/>
        </authorList>
    </citation>
    <scope>NUCLEOTIDE SEQUENCE [LARGE SCALE GENOMIC DNA]</scope>
    <source>
        <strain evidence="5">DSM 7027</strain>
    </source>
</reference>
<evidence type="ECO:0000313" key="4">
    <source>
        <dbReference type="EMBL" id="SIQ23645.1"/>
    </source>
</evidence>
<dbReference type="PANTHER" id="PTHR24180:SF45">
    <property type="entry name" value="POLY [ADP-RIBOSE] POLYMERASE TANKYRASE"/>
    <property type="match status" value="1"/>
</dbReference>
<dbReference type="SMART" id="SM00248">
    <property type="entry name" value="ANK"/>
    <property type="match status" value="3"/>
</dbReference>
<dbReference type="PRINTS" id="PR01415">
    <property type="entry name" value="ANKYRIN"/>
</dbReference>
<evidence type="ECO:0000256" key="3">
    <source>
        <dbReference type="PROSITE-ProRule" id="PRU00023"/>
    </source>
</evidence>
<proteinExistence type="predicted"/>
<dbReference type="SUPFAM" id="SSF48403">
    <property type="entry name" value="Ankyrin repeat"/>
    <property type="match status" value="1"/>
</dbReference>
<keyword evidence="1" id="KW-0677">Repeat</keyword>
<dbReference type="PROSITE" id="PS50088">
    <property type="entry name" value="ANK_REPEAT"/>
    <property type="match status" value="3"/>
</dbReference>
<dbReference type="Gene3D" id="1.25.40.20">
    <property type="entry name" value="Ankyrin repeat-containing domain"/>
    <property type="match status" value="2"/>
</dbReference>
<evidence type="ECO:0000256" key="2">
    <source>
        <dbReference type="ARBA" id="ARBA00023043"/>
    </source>
</evidence>
<dbReference type="Pfam" id="PF12796">
    <property type="entry name" value="Ank_2"/>
    <property type="match status" value="1"/>
</dbReference>
<dbReference type="Proteomes" id="UP000186895">
    <property type="component" value="Unassembled WGS sequence"/>
</dbReference>
<feature type="repeat" description="ANK" evidence="3">
    <location>
        <begin position="147"/>
        <end position="179"/>
    </location>
</feature>
<dbReference type="EMBL" id="FTMN01000003">
    <property type="protein sequence ID" value="SIQ23645.1"/>
    <property type="molecule type" value="Genomic_DNA"/>
</dbReference>
<dbReference type="PROSITE" id="PS50297">
    <property type="entry name" value="ANK_REP_REGION"/>
    <property type="match status" value="2"/>
</dbReference>